<feature type="domain" description="Glycosyl transferase family 1" evidence="1">
    <location>
        <begin position="213"/>
        <end position="296"/>
    </location>
</feature>
<proteinExistence type="predicted"/>
<protein>
    <submittedName>
        <fullName evidence="2">Glycosyltransferase family 4 protein</fullName>
    </submittedName>
</protein>
<dbReference type="Pfam" id="PF00534">
    <property type="entry name" value="Glycos_transf_1"/>
    <property type="match status" value="1"/>
</dbReference>
<sequence>MKIIQHQTRLKIFTWHIHGSYLFYLSQGPYDIYIPTKPEKTEGYYGRGETFPFGANVIEVPVEELKNLEFDCILFQSEKNFLIDQHEVLSDYQKQLPKVYVEHNTPEKHPTNTRHVLNDPSVLMVHVTHFNKLMWDNGNIPNIKVIEHGVCVPEVKYQGSIPKGIVVINHIEQRGRITGWDIFDEVRKHVPLDLVGMGTKESGGLGEVLNPVLPEFISQYRFFFNPIRYTSFGLAVCEAMMTGMPVVALATTEYVNVLKNGKTGFIDTNIENLIAGMKSLIDNPALAHQMGSEAKEIAQAKFDINRFTNDWNETFHQALQQNKHSYEEKTSLY</sequence>
<evidence type="ECO:0000313" key="3">
    <source>
        <dbReference type="Proteomes" id="UP000634134"/>
    </source>
</evidence>
<dbReference type="EMBL" id="JACYGY010000001">
    <property type="protein sequence ID" value="MBE9464243.1"/>
    <property type="molecule type" value="Genomic_DNA"/>
</dbReference>
<dbReference type="PANTHER" id="PTHR45947">
    <property type="entry name" value="SULFOQUINOVOSYL TRANSFERASE SQD2"/>
    <property type="match status" value="1"/>
</dbReference>
<name>A0ABR9WFH3_9BACT</name>
<keyword evidence="3" id="KW-1185">Reference proteome</keyword>
<dbReference type="SUPFAM" id="SSF53756">
    <property type="entry name" value="UDP-Glycosyltransferase/glycogen phosphorylase"/>
    <property type="match status" value="1"/>
</dbReference>
<comment type="caution">
    <text evidence="2">The sequence shown here is derived from an EMBL/GenBank/DDBJ whole genome shotgun (WGS) entry which is preliminary data.</text>
</comment>
<dbReference type="InterPro" id="IPR050194">
    <property type="entry name" value="Glycosyltransferase_grp1"/>
</dbReference>
<reference evidence="3" key="1">
    <citation type="submission" date="2023-07" db="EMBL/GenBank/DDBJ databases">
        <title>Dyadobacter sp. nov 'subterranea' isolated from contaminted grondwater.</title>
        <authorList>
            <person name="Szabo I."/>
            <person name="Al-Omari J."/>
            <person name="Szerdahelyi S.G."/>
            <person name="Rado J."/>
        </authorList>
    </citation>
    <scope>NUCLEOTIDE SEQUENCE [LARGE SCALE GENOMIC DNA]</scope>
    <source>
        <strain evidence="3">UP-52</strain>
    </source>
</reference>
<organism evidence="2 3">
    <name type="scientific">Dyadobacter subterraneus</name>
    <dbReference type="NCBI Taxonomy" id="2773304"/>
    <lineage>
        <taxon>Bacteria</taxon>
        <taxon>Pseudomonadati</taxon>
        <taxon>Bacteroidota</taxon>
        <taxon>Cytophagia</taxon>
        <taxon>Cytophagales</taxon>
        <taxon>Spirosomataceae</taxon>
        <taxon>Dyadobacter</taxon>
    </lineage>
</organism>
<dbReference type="Gene3D" id="3.40.50.2000">
    <property type="entry name" value="Glycogen Phosphorylase B"/>
    <property type="match status" value="1"/>
</dbReference>
<evidence type="ECO:0000259" key="1">
    <source>
        <dbReference type="Pfam" id="PF00534"/>
    </source>
</evidence>
<dbReference type="RefSeq" id="WP_194122315.1">
    <property type="nucleotide sequence ID" value="NZ_JACYGY010000001.1"/>
</dbReference>
<evidence type="ECO:0000313" key="2">
    <source>
        <dbReference type="EMBL" id="MBE9464243.1"/>
    </source>
</evidence>
<gene>
    <name evidence="2" type="ORF">IEE83_20340</name>
</gene>
<dbReference type="InterPro" id="IPR001296">
    <property type="entry name" value="Glyco_trans_1"/>
</dbReference>
<accession>A0ABR9WFH3</accession>
<dbReference type="CDD" id="cd03801">
    <property type="entry name" value="GT4_PimA-like"/>
    <property type="match status" value="1"/>
</dbReference>
<dbReference type="Proteomes" id="UP000634134">
    <property type="component" value="Unassembled WGS sequence"/>
</dbReference>
<dbReference type="PANTHER" id="PTHR45947:SF3">
    <property type="entry name" value="SULFOQUINOVOSYL TRANSFERASE SQD2"/>
    <property type="match status" value="1"/>
</dbReference>